<dbReference type="EMBL" id="CAXAMN010028916">
    <property type="protein sequence ID" value="CAK9118075.1"/>
    <property type="molecule type" value="Genomic_DNA"/>
</dbReference>
<dbReference type="Proteomes" id="UP001642484">
    <property type="component" value="Unassembled WGS sequence"/>
</dbReference>
<gene>
    <name evidence="1" type="ORF">CCMP2556_LOCUS55262</name>
</gene>
<sequence>MFGQSKSSALRNARIESSDIVRGRNTTIWLFIEIVTRIEPEGSLEVIWPYHHMDIFSYPEWLENVRYSHVRAATELGSKPAPSSLRLRYIAFISALEKLGDWLTPPLGELRLEFRANTSGFDPGLYIFEINATNPPMAAANPAVASSPCKFKGCISWYSKSELFNPVLYNPLTGVWTHDDQPVNMWQKQYDYRTSVKAHQIANPMAIAAVVNLTLDERLACGRDDRPLRRSAVVIGFALDQYVSRSEEVLEIRAPIGWLFDSDCQVKTDPQEVYPPPAERPAVISLLNNTPELTVHDWPASARIITCRGDSHIAYVRIGPGLDRRRVYLFRIEIKQNPANTPIANTWSLTMGTESSGAMEGFPVWTFPGTRIEPVLLAWTNKSNPVSMPVAIFFETTNWLFYFEPPMTPLSKLAPILRIVMPAQYEFLIEATDQDMQGERCYMSMQQEGSCRLCGVPFQPSEAWCVREWNRKNAAEIHFHSSKILEPQFQYSVWVVVTNPHSPDAIDGPKSTWLMETFFGEPVPPAMAPYGYWLDYVVAPGYRVSGLAELTVETPEARDGGSFVDWVTFTVSFPDLLLPGDVIEIRAPPGYEMSYLQPGFELVILCYGFRWIPTIWPDPLPPDVDPETIPTHLLPIRPPERPPIPEGVPTWASGNSVLEIQPTELSDDLQWAADGAWVMRMPINFTAAILNDYATFLVLIEGNDSNYSNLSASDYKTPNAIELMQRIGLPDWAVPAAARSQLDTMGNETVNASTEYLVLRSHCLDRFAQDAGGNFLNDDFNWSKVPANAEFQVFYDVHSWIFHNGTVVSPADSFNLSSYMQSLNMTYNASNVTNLTGLVTVDEVHLCFRALFQASRSEIDGPAAEAFCLQNCSNTNLTISQTDCILQCLFTPLARNQTRCDAIPVGGLPDGAENVAQQMLAPPACAADVATYLDLMAQGLIQTAETNASNRSNSTNSSGGLNMTMPDCKCGLPTDTLVAVAWRSKVNLTKEVEDYRLEYEAAVRLRSLDQSPLQTPAVCEGNKVILNIKEEHMHPDPQFVNSSVTFRFQMRFTNPRRPPLDYENNWIMLHSRTVSMDSDSDAILSSDAVQSWNVRSKLRYITINRLTEVLRPEDEAIIHFEFVTVNPADQLVIYAMSPEGFDFTTVFLESPADGTDSGNKPPNVGRRLLWKGFTGGIVVQDGYRNECTLRVSFDKNEYVRFQLGGIRIPWIGGQALFTMHTSVRGFRQDEIEMCCYEGQPVENPAVVFKVPFRLQGLRAVLQSEWDQEAFNFPIASSMKTRLDEQHLVTFTFQLAAPIELAPPARRLVFVVRAPVGYFILLSDDLMDVRDSSFLVEDATVQNGEGLRMRSLPFNLDFEESTGGMIQLVLPGLQKMPTEREYRILFEAFTPRRHALRVPNDLWVVEITDDYKLAQVQVSEQKGSLDDFELLSKVNFTATTAHAPPEVVITLEVILYDLGEESEYPNRVDVYAPSGYKFLLSCFAPGERERLKNNLVSCRERWTLFNGNYLSGAILMAADNGVLPRDMPLTIKLLCSTPPLTPERNYFFVVTKQREGDAGWGMTTKSFDITPMPVTIRYTGVAGAEVPMFMALQIRFPLPWGGKVHITAPLEYQILCPISKVLLAPDNFRLPNCTHEDPILNGCFGLPLVGDPNAVLDPLLPICDPWHEVLLDFELPWWSQLDPEENENLPPIPTVALQANTELLWSITVKVPFNTPKIRSNNVFRVRVMDANKVATDGNLWLPGEEVRTIPRVQDFKIWFTTPVPASMMSVAIHFSFNQTLPRGEEGSTPLRVIEIMAPEGIELKVRRPKDVQRLKRDDYVPVTEWNWTDILPRQLWFGLDMTKNVTGTFHYSFPALTPSEEQGMPYDNLWQVKLCSDSPMCSSQLLSIPIPGFFFGEEPAEDLSEEAQEMLTGGWAIRSTLPFWLLHCLCWVVAINAVDS</sequence>
<reference evidence="1 2" key="1">
    <citation type="submission" date="2024-02" db="EMBL/GenBank/DDBJ databases">
        <authorList>
            <person name="Chen Y."/>
            <person name="Shah S."/>
            <person name="Dougan E. K."/>
            <person name="Thang M."/>
            <person name="Chan C."/>
        </authorList>
    </citation>
    <scope>NUCLEOTIDE SEQUENCE [LARGE SCALE GENOMIC DNA]</scope>
</reference>
<evidence type="ECO:0000313" key="1">
    <source>
        <dbReference type="EMBL" id="CAK9118075.1"/>
    </source>
</evidence>
<comment type="caution">
    <text evidence="1">The sequence shown here is derived from an EMBL/GenBank/DDBJ whole genome shotgun (WGS) entry which is preliminary data.</text>
</comment>
<protein>
    <submittedName>
        <fullName evidence="1">Uncharacterized protein</fullName>
    </submittedName>
</protein>
<organism evidence="1 2">
    <name type="scientific">Durusdinium trenchii</name>
    <dbReference type="NCBI Taxonomy" id="1381693"/>
    <lineage>
        <taxon>Eukaryota</taxon>
        <taxon>Sar</taxon>
        <taxon>Alveolata</taxon>
        <taxon>Dinophyceae</taxon>
        <taxon>Suessiales</taxon>
        <taxon>Symbiodiniaceae</taxon>
        <taxon>Durusdinium</taxon>
    </lineage>
</organism>
<name>A0ABP0T053_9DINO</name>
<evidence type="ECO:0000313" key="2">
    <source>
        <dbReference type="Proteomes" id="UP001642484"/>
    </source>
</evidence>
<keyword evidence="2" id="KW-1185">Reference proteome</keyword>
<accession>A0ABP0T053</accession>
<proteinExistence type="predicted"/>